<feature type="transmembrane region" description="Helical" evidence="8">
    <location>
        <begin position="157"/>
        <end position="178"/>
    </location>
</feature>
<name>A0A9D4Z7B2_ADICA</name>
<feature type="region of interest" description="Disordered" evidence="7">
    <location>
        <begin position="341"/>
        <end position="366"/>
    </location>
</feature>
<keyword evidence="5 8" id="KW-1133">Transmembrane helix</keyword>
<dbReference type="EMBL" id="JABFUD020000021">
    <property type="protein sequence ID" value="KAI5063655.1"/>
    <property type="molecule type" value="Genomic_DNA"/>
</dbReference>
<feature type="region of interest" description="Disordered" evidence="7">
    <location>
        <begin position="1"/>
        <end position="21"/>
    </location>
</feature>
<dbReference type="CDD" id="cd03390">
    <property type="entry name" value="PAP2_containing_1_like"/>
    <property type="match status" value="1"/>
</dbReference>
<dbReference type="Gene3D" id="1.20.144.10">
    <property type="entry name" value="Phosphatidic acid phosphatase type 2/haloperoxidase"/>
    <property type="match status" value="1"/>
</dbReference>
<dbReference type="GO" id="GO:0046839">
    <property type="term" value="P:phospholipid dephosphorylation"/>
    <property type="evidence" value="ECO:0007669"/>
    <property type="project" value="TreeGrafter"/>
</dbReference>
<feature type="transmembrane region" description="Helical" evidence="8">
    <location>
        <begin position="87"/>
        <end position="107"/>
    </location>
</feature>
<evidence type="ECO:0000256" key="4">
    <source>
        <dbReference type="ARBA" id="ARBA00022801"/>
    </source>
</evidence>
<evidence type="ECO:0000256" key="1">
    <source>
        <dbReference type="ARBA" id="ARBA00004141"/>
    </source>
</evidence>
<feature type="domain" description="Phosphatidic acid phosphatase type 2/haloperoxidase" evidence="9">
    <location>
        <begin position="164"/>
        <end position="302"/>
    </location>
</feature>
<feature type="transmembrane region" description="Helical" evidence="8">
    <location>
        <begin position="256"/>
        <end position="275"/>
    </location>
</feature>
<evidence type="ECO:0000259" key="9">
    <source>
        <dbReference type="SMART" id="SM00014"/>
    </source>
</evidence>
<protein>
    <recommendedName>
        <fullName evidence="9">Phosphatidic acid phosphatase type 2/haloperoxidase domain-containing protein</fullName>
    </recommendedName>
</protein>
<gene>
    <name evidence="10" type="ORF">GOP47_0022202</name>
</gene>
<dbReference type="InterPro" id="IPR043216">
    <property type="entry name" value="PAP-like"/>
</dbReference>
<evidence type="ECO:0000256" key="7">
    <source>
        <dbReference type="SAM" id="MobiDB-lite"/>
    </source>
</evidence>
<dbReference type="Proteomes" id="UP000886520">
    <property type="component" value="Chromosome 21"/>
</dbReference>
<evidence type="ECO:0000256" key="5">
    <source>
        <dbReference type="ARBA" id="ARBA00022989"/>
    </source>
</evidence>
<dbReference type="Pfam" id="PF01569">
    <property type="entry name" value="PAP2"/>
    <property type="match status" value="1"/>
</dbReference>
<sequence>MGDSATGVASQGDASDRSTLNTPLLLEGRPHSANSQAAETSHLGCCEVDIPICVETMGTSTDPPGIVVISTLRGATYKLLRFHLRDWVALLTLAIVDLVLNIIYPFNRFVGETMVGDLMYPLQPSTVPLPVVPVIAIVIPLIIFVAFFLYSKDITDIHHATLGLLFSVLITGVLTDAIKDATGRPRPDFFWRCFPDGIAVYNNSTGNVICHGENSVVKEGYKSFPSGHTSWSFAGLGFLSLYLAGKLQLFNGRGHVAKVAVVFTPLLAATLVGLSRVDDYWHHWQDVFAGAFVGLGMAIICYHEFFPSIFGANSMGPHSYLQIGNNFKLKFFPTFRQQPHEESISAGNGPEHDIERPSMHSNQDTP</sequence>
<dbReference type="SUPFAM" id="SSF48317">
    <property type="entry name" value="Acid phosphatase/Vanadium-dependent haloperoxidase"/>
    <property type="match status" value="1"/>
</dbReference>
<dbReference type="SMART" id="SM00014">
    <property type="entry name" value="acidPPc"/>
    <property type="match status" value="1"/>
</dbReference>
<evidence type="ECO:0000256" key="8">
    <source>
        <dbReference type="SAM" id="Phobius"/>
    </source>
</evidence>
<evidence type="ECO:0000256" key="2">
    <source>
        <dbReference type="ARBA" id="ARBA00008816"/>
    </source>
</evidence>
<organism evidence="10 11">
    <name type="scientific">Adiantum capillus-veneris</name>
    <name type="common">Maidenhair fern</name>
    <dbReference type="NCBI Taxonomy" id="13818"/>
    <lineage>
        <taxon>Eukaryota</taxon>
        <taxon>Viridiplantae</taxon>
        <taxon>Streptophyta</taxon>
        <taxon>Embryophyta</taxon>
        <taxon>Tracheophyta</taxon>
        <taxon>Polypodiopsida</taxon>
        <taxon>Polypodiidae</taxon>
        <taxon>Polypodiales</taxon>
        <taxon>Pteridineae</taxon>
        <taxon>Pteridaceae</taxon>
        <taxon>Vittarioideae</taxon>
        <taxon>Adiantum</taxon>
    </lineage>
</organism>
<feature type="transmembrane region" description="Helical" evidence="8">
    <location>
        <begin position="127"/>
        <end position="150"/>
    </location>
</feature>
<keyword evidence="11" id="KW-1185">Reference proteome</keyword>
<evidence type="ECO:0000313" key="10">
    <source>
        <dbReference type="EMBL" id="KAI5063655.1"/>
    </source>
</evidence>
<feature type="compositionally biased region" description="Polar residues" evidence="7">
    <location>
        <begin position="7"/>
        <end position="21"/>
    </location>
</feature>
<dbReference type="PANTHER" id="PTHR10165">
    <property type="entry name" value="LIPID PHOSPHATE PHOSPHATASE"/>
    <property type="match status" value="1"/>
</dbReference>
<evidence type="ECO:0000256" key="3">
    <source>
        <dbReference type="ARBA" id="ARBA00022692"/>
    </source>
</evidence>
<dbReference type="AlphaFoldDB" id="A0A9D4Z7B2"/>
<dbReference type="GO" id="GO:0016020">
    <property type="term" value="C:membrane"/>
    <property type="evidence" value="ECO:0007669"/>
    <property type="project" value="UniProtKB-SubCell"/>
</dbReference>
<comment type="caution">
    <text evidence="10">The sequence shown here is derived from an EMBL/GenBank/DDBJ whole genome shotgun (WGS) entry which is preliminary data.</text>
</comment>
<dbReference type="GO" id="GO:0008195">
    <property type="term" value="F:phosphatidate phosphatase activity"/>
    <property type="evidence" value="ECO:0007669"/>
    <property type="project" value="TreeGrafter"/>
</dbReference>
<reference evidence="10" key="1">
    <citation type="submission" date="2021-01" db="EMBL/GenBank/DDBJ databases">
        <title>Adiantum capillus-veneris genome.</title>
        <authorList>
            <person name="Fang Y."/>
            <person name="Liao Q."/>
        </authorList>
    </citation>
    <scope>NUCLEOTIDE SEQUENCE</scope>
    <source>
        <strain evidence="10">H3</strain>
        <tissue evidence="10">Leaf</tissue>
    </source>
</reference>
<comment type="subcellular location">
    <subcellularLocation>
        <location evidence="1">Membrane</location>
        <topology evidence="1">Multi-pass membrane protein</topology>
    </subcellularLocation>
</comment>
<dbReference type="GO" id="GO:0006644">
    <property type="term" value="P:phospholipid metabolic process"/>
    <property type="evidence" value="ECO:0007669"/>
    <property type="project" value="InterPro"/>
</dbReference>
<evidence type="ECO:0000313" key="11">
    <source>
        <dbReference type="Proteomes" id="UP000886520"/>
    </source>
</evidence>
<dbReference type="OrthoDB" id="10030083at2759"/>
<dbReference type="InterPro" id="IPR036938">
    <property type="entry name" value="PAP2/HPO_sf"/>
</dbReference>
<keyword evidence="4" id="KW-0378">Hydrolase</keyword>
<comment type="similarity">
    <text evidence="2">Belongs to the PA-phosphatase related phosphoesterase family.</text>
</comment>
<accession>A0A9D4Z7B2</accession>
<proteinExistence type="inferred from homology"/>
<dbReference type="InterPro" id="IPR000326">
    <property type="entry name" value="PAP2/HPO"/>
</dbReference>
<keyword evidence="6 8" id="KW-0472">Membrane</keyword>
<keyword evidence="3 8" id="KW-0812">Transmembrane</keyword>
<feature type="transmembrane region" description="Helical" evidence="8">
    <location>
        <begin position="287"/>
        <end position="305"/>
    </location>
</feature>
<feature type="transmembrane region" description="Helical" evidence="8">
    <location>
        <begin position="228"/>
        <end position="244"/>
    </location>
</feature>
<dbReference type="FunFam" id="1.20.144.10:FF:000001">
    <property type="entry name" value="Lipid phosphate phosphatase 2"/>
    <property type="match status" value="1"/>
</dbReference>
<evidence type="ECO:0000256" key="6">
    <source>
        <dbReference type="ARBA" id="ARBA00023136"/>
    </source>
</evidence>
<dbReference type="PANTHER" id="PTHR10165:SF203">
    <property type="entry name" value="LIPID PHOSPHATE PHOSPHATASE 3, CHLOROPLASTIC-RELATED"/>
    <property type="match status" value="1"/>
</dbReference>